<keyword evidence="2" id="KW-0808">Transferase</keyword>
<dbReference type="InterPro" id="IPR001173">
    <property type="entry name" value="Glyco_trans_2-like"/>
</dbReference>
<evidence type="ECO:0000259" key="1">
    <source>
        <dbReference type="Pfam" id="PF00535"/>
    </source>
</evidence>
<name>A0A7G1HZB5_9BACT</name>
<dbReference type="CDD" id="cd06433">
    <property type="entry name" value="GT_2_WfgS_like"/>
    <property type="match status" value="1"/>
</dbReference>
<dbReference type="Proteomes" id="UP000594042">
    <property type="component" value="Chromosome"/>
</dbReference>
<dbReference type="InterPro" id="IPR029044">
    <property type="entry name" value="Nucleotide-diphossugar_trans"/>
</dbReference>
<dbReference type="EMBL" id="AP023322">
    <property type="protein sequence ID" value="BCI63861.1"/>
    <property type="molecule type" value="Genomic_DNA"/>
</dbReference>
<dbReference type="PANTHER" id="PTHR22916">
    <property type="entry name" value="GLYCOSYLTRANSFERASE"/>
    <property type="match status" value="1"/>
</dbReference>
<dbReference type="AlphaFoldDB" id="A0A7G1HZB5"/>
<reference evidence="3" key="1">
    <citation type="submission" date="2020-07" db="EMBL/GenBank/DDBJ databases">
        <title>Complete genome sequencing of Coprobacter sp. strain 2CBH44.</title>
        <authorList>
            <person name="Sakamoto M."/>
            <person name="Murakami T."/>
            <person name="Mori H."/>
        </authorList>
    </citation>
    <scope>NUCLEOTIDE SEQUENCE [LARGE SCALE GENOMIC DNA]</scope>
    <source>
        <strain evidence="3">2CBH44</strain>
    </source>
</reference>
<feature type="domain" description="Glycosyltransferase 2-like" evidence="1">
    <location>
        <begin position="7"/>
        <end position="153"/>
    </location>
</feature>
<proteinExistence type="predicted"/>
<keyword evidence="3" id="KW-1185">Reference proteome</keyword>
<dbReference type="SUPFAM" id="SSF53448">
    <property type="entry name" value="Nucleotide-diphospho-sugar transferases"/>
    <property type="match status" value="1"/>
</dbReference>
<dbReference type="Pfam" id="PF00535">
    <property type="entry name" value="Glycos_transf_2"/>
    <property type="match status" value="1"/>
</dbReference>
<organism evidence="2 3">
    <name type="scientific">Coprobacter secundus subsp. similis</name>
    <dbReference type="NCBI Taxonomy" id="2751153"/>
    <lineage>
        <taxon>Bacteria</taxon>
        <taxon>Pseudomonadati</taxon>
        <taxon>Bacteroidota</taxon>
        <taxon>Bacteroidia</taxon>
        <taxon>Bacteroidales</taxon>
        <taxon>Barnesiellaceae</taxon>
        <taxon>Coprobacter</taxon>
    </lineage>
</organism>
<dbReference type="PANTHER" id="PTHR22916:SF3">
    <property type="entry name" value="UDP-GLCNAC:BETAGAL BETA-1,3-N-ACETYLGLUCOSAMINYLTRANSFERASE-LIKE PROTEIN 1"/>
    <property type="match status" value="1"/>
</dbReference>
<protein>
    <submittedName>
        <fullName evidence="2">Glycosyl transferase</fullName>
    </submittedName>
</protein>
<dbReference type="RefSeq" id="WP_200754810.1">
    <property type="nucleotide sequence ID" value="NZ_AP023322.1"/>
</dbReference>
<evidence type="ECO:0000313" key="3">
    <source>
        <dbReference type="Proteomes" id="UP000594042"/>
    </source>
</evidence>
<evidence type="ECO:0000313" key="2">
    <source>
        <dbReference type="EMBL" id="BCI63861.1"/>
    </source>
</evidence>
<gene>
    <name evidence="2" type="ORF">Cop2CBH44_22140</name>
</gene>
<dbReference type="KEGG" id="copr:Cop2CBH44_22140"/>
<dbReference type="GO" id="GO:0016758">
    <property type="term" value="F:hexosyltransferase activity"/>
    <property type="evidence" value="ECO:0007669"/>
    <property type="project" value="UniProtKB-ARBA"/>
</dbReference>
<sequence length="250" mass="28970">MIQPLFSIITITWNAHKTIEVTLNSVADQTYKNYEYIVIDGASDDGTIDILDKNRHLINILINEPDNGLYDAMNKGLNLATGEYVIFLNAGDTFYNNKTLENIYHSIGYSRPDIIYGETALVNLNRNFIGMRRLKAPEQLSWKSFRMGMLVCHQAFIAKRSIAPNYDLAYRFSSDFDWCIKCMRSAQTLFNTHQILINYLNEGATTKNRKASLQERYNIMVKYYGKTTVKILHIWFAIRFLFAKIFKKNA</sequence>
<dbReference type="Gene3D" id="3.90.550.10">
    <property type="entry name" value="Spore Coat Polysaccharide Biosynthesis Protein SpsA, Chain A"/>
    <property type="match status" value="1"/>
</dbReference>
<accession>A0A7G1HZB5</accession>